<evidence type="ECO:0000313" key="2">
    <source>
        <dbReference type="EMBL" id="CAK7233491.1"/>
    </source>
</evidence>
<evidence type="ECO:0000313" key="3">
    <source>
        <dbReference type="Proteomes" id="UP001642482"/>
    </source>
</evidence>
<accession>A0ABP0CQ47</accession>
<feature type="compositionally biased region" description="Basic residues" evidence="1">
    <location>
        <begin position="454"/>
        <end position="464"/>
    </location>
</feature>
<feature type="compositionally biased region" description="Low complexity" evidence="1">
    <location>
        <begin position="625"/>
        <end position="637"/>
    </location>
</feature>
<feature type="compositionally biased region" description="Basic residues" evidence="1">
    <location>
        <begin position="406"/>
        <end position="416"/>
    </location>
</feature>
<reference evidence="2 3" key="1">
    <citation type="submission" date="2024-01" db="EMBL/GenBank/DDBJ databases">
        <authorList>
            <person name="Allen C."/>
            <person name="Tagirdzhanova G."/>
        </authorList>
    </citation>
    <scope>NUCLEOTIDE SEQUENCE [LARGE SCALE GENOMIC DNA]</scope>
</reference>
<feature type="compositionally biased region" description="Polar residues" evidence="1">
    <location>
        <begin position="138"/>
        <end position="153"/>
    </location>
</feature>
<feature type="compositionally biased region" description="Acidic residues" evidence="1">
    <location>
        <begin position="492"/>
        <end position="507"/>
    </location>
</feature>
<comment type="caution">
    <text evidence="2">The sequence shown here is derived from an EMBL/GenBank/DDBJ whole genome shotgun (WGS) entry which is preliminary data.</text>
</comment>
<feature type="region of interest" description="Disordered" evidence="1">
    <location>
        <begin position="1"/>
        <end position="67"/>
    </location>
</feature>
<feature type="region of interest" description="Disordered" evidence="1">
    <location>
        <begin position="98"/>
        <end position="176"/>
    </location>
</feature>
<feature type="compositionally biased region" description="Acidic residues" evidence="1">
    <location>
        <begin position="425"/>
        <end position="434"/>
    </location>
</feature>
<feature type="compositionally biased region" description="Polar residues" evidence="1">
    <location>
        <begin position="53"/>
        <end position="65"/>
    </location>
</feature>
<feature type="compositionally biased region" description="Polar residues" evidence="1">
    <location>
        <begin position="574"/>
        <end position="584"/>
    </location>
</feature>
<feature type="compositionally biased region" description="Low complexity" evidence="1">
    <location>
        <begin position="18"/>
        <end position="33"/>
    </location>
</feature>
<feature type="region of interest" description="Disordered" evidence="1">
    <location>
        <begin position="574"/>
        <end position="637"/>
    </location>
</feature>
<organism evidence="2 3">
    <name type="scientific">Sporothrix eucalyptigena</name>
    <dbReference type="NCBI Taxonomy" id="1812306"/>
    <lineage>
        <taxon>Eukaryota</taxon>
        <taxon>Fungi</taxon>
        <taxon>Dikarya</taxon>
        <taxon>Ascomycota</taxon>
        <taxon>Pezizomycotina</taxon>
        <taxon>Sordariomycetes</taxon>
        <taxon>Sordariomycetidae</taxon>
        <taxon>Ophiostomatales</taxon>
        <taxon>Ophiostomataceae</taxon>
        <taxon>Sporothrix</taxon>
    </lineage>
</organism>
<feature type="compositionally biased region" description="Basic and acidic residues" evidence="1">
    <location>
        <begin position="125"/>
        <end position="137"/>
    </location>
</feature>
<feature type="region of interest" description="Disordered" evidence="1">
    <location>
        <begin position="249"/>
        <end position="271"/>
    </location>
</feature>
<dbReference type="EMBL" id="CAWUHD010000122">
    <property type="protein sequence ID" value="CAK7233491.1"/>
    <property type="molecule type" value="Genomic_DNA"/>
</dbReference>
<name>A0ABP0CQ47_9PEZI</name>
<proteinExistence type="predicted"/>
<feature type="compositionally biased region" description="Polar residues" evidence="1">
    <location>
        <begin position="163"/>
        <end position="173"/>
    </location>
</feature>
<gene>
    <name evidence="2" type="ORF">SEUCBS140593_008621</name>
</gene>
<feature type="compositionally biased region" description="Low complexity" evidence="1">
    <location>
        <begin position="251"/>
        <end position="271"/>
    </location>
</feature>
<protein>
    <submittedName>
        <fullName evidence="2">Uncharacterized protein</fullName>
    </submittedName>
</protein>
<dbReference type="Proteomes" id="UP001642482">
    <property type="component" value="Unassembled WGS sequence"/>
</dbReference>
<keyword evidence="3" id="KW-1185">Reference proteome</keyword>
<feature type="compositionally biased region" description="Low complexity" evidence="1">
    <location>
        <begin position="42"/>
        <end position="52"/>
    </location>
</feature>
<evidence type="ECO:0000256" key="1">
    <source>
        <dbReference type="SAM" id="MobiDB-lite"/>
    </source>
</evidence>
<sequence>MSSFRQEVFDSDDDGDVLSPLSSPLASPNLSPAQPYEETSQPELPELPELPLSTNAADTSASTDPSFFRDVYEEQQRALGAQLLATAKDHDERYATTTAASTTVERDPWEVPSSPIEVAGQQRESYLKRKRDEERQRNNVSVVVQLNDISSGSGEPAAKQRKTAGTNNSSLGQGSMGLEISIPLEPLTPGRMNEFPHLLSSSINNSMAVPHDESLPPLRAASALQTPYNDSAPNDAVTQSTIAFTTPSIYSSSGRRAQGSSNNNNNTNSRQIKSSHDMDVIQENEAAAVCSTTPPRKARKAADLAQILSSPDIIAEPTGARKLPRQQSPKIEEHGGDWEDQEEDADWEAHTSYPAKATSKPSQRHPRRRASVEDELSISIDVPAQNDIVHEIGEADASYDSPPKKAVPKAKSKQQKSKAVFIAASDDDDDEIDEVILPPAGDSESDFSDASAKPKPKAKTKKEQKKKEATADPAQGKPKRTRGRPKKSKQADEEDEKADAIDPDDNYEAVMKVELPEAEVDTEADAKSDSKTEQAQTKGKRGKKAKKGGRGCKSANTTTEAVPIEITIDDTALSKTSGNASVPSSFKGIVDGEENKKVKDEEKAEEKEEEKPLPSISRPTLAPAGLPTGLLSTGLNTTGQGRVPYRVGLSKKFRIAPLLKVIRK</sequence>
<feature type="region of interest" description="Disordered" evidence="1">
    <location>
        <begin position="309"/>
        <end position="556"/>
    </location>
</feature>
<feature type="compositionally biased region" description="Basic and acidic residues" evidence="1">
    <location>
        <begin position="593"/>
        <end position="612"/>
    </location>
</feature>
<feature type="compositionally biased region" description="Basic residues" evidence="1">
    <location>
        <begin position="477"/>
        <end position="488"/>
    </location>
</feature>
<feature type="compositionally biased region" description="Basic residues" evidence="1">
    <location>
        <begin position="538"/>
        <end position="550"/>
    </location>
</feature>